<feature type="compositionally biased region" description="Basic and acidic residues" evidence="1">
    <location>
        <begin position="38"/>
        <end position="47"/>
    </location>
</feature>
<organism evidence="2 3">
    <name type="scientific">Pleurodeles waltl</name>
    <name type="common">Iberian ribbed newt</name>
    <dbReference type="NCBI Taxonomy" id="8319"/>
    <lineage>
        <taxon>Eukaryota</taxon>
        <taxon>Metazoa</taxon>
        <taxon>Chordata</taxon>
        <taxon>Craniata</taxon>
        <taxon>Vertebrata</taxon>
        <taxon>Euteleostomi</taxon>
        <taxon>Amphibia</taxon>
        <taxon>Batrachia</taxon>
        <taxon>Caudata</taxon>
        <taxon>Salamandroidea</taxon>
        <taxon>Salamandridae</taxon>
        <taxon>Pleurodelinae</taxon>
        <taxon>Pleurodeles</taxon>
    </lineage>
</organism>
<keyword evidence="3" id="KW-1185">Reference proteome</keyword>
<dbReference type="AlphaFoldDB" id="A0AAV7SAZ7"/>
<accession>A0AAV7SAZ7</accession>
<evidence type="ECO:0000256" key="1">
    <source>
        <dbReference type="SAM" id="MobiDB-lite"/>
    </source>
</evidence>
<dbReference type="EMBL" id="JANPWB010000008">
    <property type="protein sequence ID" value="KAJ1161273.1"/>
    <property type="molecule type" value="Genomic_DNA"/>
</dbReference>
<comment type="caution">
    <text evidence="2">The sequence shown here is derived from an EMBL/GenBank/DDBJ whole genome shotgun (WGS) entry which is preliminary data.</text>
</comment>
<evidence type="ECO:0000313" key="2">
    <source>
        <dbReference type="EMBL" id="KAJ1161273.1"/>
    </source>
</evidence>
<sequence length="95" mass="10639">MRGVVKLKEDMVSTADDTYLETFMEPHVNDSQSIRTDGSWKEKDSDVYRSPGKTSTTAPPEASSAALSTLWVLTVDRHRNLQCCLSITYRQNGGR</sequence>
<reference evidence="2" key="1">
    <citation type="journal article" date="2022" name="bioRxiv">
        <title>Sequencing and chromosome-scale assembly of the giantPleurodeles waltlgenome.</title>
        <authorList>
            <person name="Brown T."/>
            <person name="Elewa A."/>
            <person name="Iarovenko S."/>
            <person name="Subramanian E."/>
            <person name="Araus A.J."/>
            <person name="Petzold A."/>
            <person name="Susuki M."/>
            <person name="Suzuki K.-i.T."/>
            <person name="Hayashi T."/>
            <person name="Toyoda A."/>
            <person name="Oliveira C."/>
            <person name="Osipova E."/>
            <person name="Leigh N.D."/>
            <person name="Simon A."/>
            <person name="Yun M.H."/>
        </authorList>
    </citation>
    <scope>NUCLEOTIDE SEQUENCE</scope>
    <source>
        <strain evidence="2">20211129_DDA</strain>
        <tissue evidence="2">Liver</tissue>
    </source>
</reference>
<evidence type="ECO:0000313" key="3">
    <source>
        <dbReference type="Proteomes" id="UP001066276"/>
    </source>
</evidence>
<gene>
    <name evidence="2" type="ORF">NDU88_001760</name>
</gene>
<name>A0AAV7SAZ7_PLEWA</name>
<proteinExistence type="predicted"/>
<protein>
    <submittedName>
        <fullName evidence="2">Uncharacterized protein</fullName>
    </submittedName>
</protein>
<dbReference type="Proteomes" id="UP001066276">
    <property type="component" value="Chromosome 4_2"/>
</dbReference>
<feature type="region of interest" description="Disordered" evidence="1">
    <location>
        <begin position="28"/>
        <end position="61"/>
    </location>
</feature>